<dbReference type="CDD" id="cd01055">
    <property type="entry name" value="Nonheme_Ferritin"/>
    <property type="match status" value="1"/>
</dbReference>
<evidence type="ECO:0000313" key="9">
    <source>
        <dbReference type="EMBL" id="AKZ65853.1"/>
    </source>
</evidence>
<dbReference type="AlphaFoldDB" id="A0A0K2BLC1"/>
<dbReference type="InterPro" id="IPR012347">
    <property type="entry name" value="Ferritin-like"/>
</dbReference>
<dbReference type="KEGG" id="bcig:AB162_252"/>
<feature type="binding site" evidence="6">
    <location>
        <position position="53"/>
    </location>
    <ligand>
        <name>Fe cation</name>
        <dbReference type="ChEBI" id="CHEBI:24875"/>
        <label>1</label>
    </ligand>
</feature>
<comment type="catalytic activity">
    <reaction evidence="7">
        <text>4 Fe(2+) + O2 + 6 H2O = 4 iron(III) oxide-hydroxide + 12 H(+)</text>
        <dbReference type="Rhea" id="RHEA:11972"/>
        <dbReference type="ChEBI" id="CHEBI:15377"/>
        <dbReference type="ChEBI" id="CHEBI:15378"/>
        <dbReference type="ChEBI" id="CHEBI:15379"/>
        <dbReference type="ChEBI" id="CHEBI:29033"/>
        <dbReference type="ChEBI" id="CHEBI:78619"/>
        <dbReference type="EC" id="1.16.3.2"/>
    </reaction>
</comment>
<dbReference type="EMBL" id="CP011787">
    <property type="protein sequence ID" value="AKZ65853.1"/>
    <property type="molecule type" value="Genomic_DNA"/>
</dbReference>
<dbReference type="Proteomes" id="UP000056466">
    <property type="component" value="Chromosome"/>
</dbReference>
<dbReference type="GO" id="GO:0004322">
    <property type="term" value="F:ferroxidase activity"/>
    <property type="evidence" value="ECO:0007669"/>
    <property type="project" value="TreeGrafter"/>
</dbReference>
<dbReference type="InterPro" id="IPR001519">
    <property type="entry name" value="Ferritin"/>
</dbReference>
<gene>
    <name evidence="9" type="primary">ftnA</name>
    <name evidence="9" type="ORF">AB162_252</name>
</gene>
<name>A0A0K2BLC1_9GAMM</name>
<dbReference type="RefSeq" id="WP_053096772.1">
    <property type="nucleotide sequence ID" value="NZ_CP011787.1"/>
</dbReference>
<dbReference type="PANTHER" id="PTHR11431:SF127">
    <property type="entry name" value="BACTERIAL NON-HEME FERRITIN"/>
    <property type="match status" value="1"/>
</dbReference>
<evidence type="ECO:0000256" key="2">
    <source>
        <dbReference type="ARBA" id="ARBA00022434"/>
    </source>
</evidence>
<feature type="binding site" evidence="6">
    <location>
        <position position="50"/>
    </location>
    <ligand>
        <name>Fe cation</name>
        <dbReference type="ChEBI" id="CHEBI:24875"/>
        <label>1</label>
    </ligand>
</feature>
<keyword evidence="2 7" id="KW-0409">Iron storage</keyword>
<dbReference type="InterPro" id="IPR009040">
    <property type="entry name" value="Ferritin-like_diiron"/>
</dbReference>
<comment type="similarity">
    <text evidence="1 7">Belongs to the ferritin family. Prokaryotic subfamily.</text>
</comment>
<dbReference type="Pfam" id="PF00210">
    <property type="entry name" value="Ferritin"/>
    <property type="match status" value="1"/>
</dbReference>
<dbReference type="OrthoDB" id="9801481at2"/>
<evidence type="ECO:0000256" key="7">
    <source>
        <dbReference type="RuleBase" id="RU361145"/>
    </source>
</evidence>
<dbReference type="SUPFAM" id="SSF47240">
    <property type="entry name" value="Ferritin-like"/>
    <property type="match status" value="1"/>
</dbReference>
<dbReference type="InterPro" id="IPR041719">
    <property type="entry name" value="Ferritin_prok"/>
</dbReference>
<keyword evidence="3 6" id="KW-0479">Metal-binding</keyword>
<evidence type="ECO:0000259" key="8">
    <source>
        <dbReference type="PROSITE" id="PS50905"/>
    </source>
</evidence>
<dbReference type="PANTHER" id="PTHR11431">
    <property type="entry name" value="FERRITIN"/>
    <property type="match status" value="1"/>
</dbReference>
<feature type="domain" description="Ferritin-like diiron" evidence="8">
    <location>
        <begin position="1"/>
        <end position="145"/>
    </location>
</feature>
<evidence type="ECO:0000256" key="6">
    <source>
        <dbReference type="PIRSR" id="PIRSR601519-1"/>
    </source>
</evidence>
<comment type="function">
    <text evidence="7">Iron-storage protein.</text>
</comment>
<keyword evidence="4" id="KW-0560">Oxidoreductase</keyword>
<dbReference type="GO" id="GO:0008199">
    <property type="term" value="F:ferric iron binding"/>
    <property type="evidence" value="ECO:0007669"/>
    <property type="project" value="InterPro"/>
</dbReference>
<organism evidence="9 10">
    <name type="scientific">Candidatus Palibaumannia cicadellinicola</name>
    <dbReference type="NCBI Taxonomy" id="186490"/>
    <lineage>
        <taxon>Bacteria</taxon>
        <taxon>Pseudomonadati</taxon>
        <taxon>Pseudomonadota</taxon>
        <taxon>Gammaproteobacteria</taxon>
        <taxon>Candidatus Palibaumannia</taxon>
    </lineage>
</organism>
<dbReference type="EC" id="1.16.3.2" evidence="7"/>
<evidence type="ECO:0000256" key="4">
    <source>
        <dbReference type="ARBA" id="ARBA00023002"/>
    </source>
</evidence>
<evidence type="ECO:0000256" key="5">
    <source>
        <dbReference type="ARBA" id="ARBA00023004"/>
    </source>
</evidence>
<dbReference type="GO" id="GO:0042802">
    <property type="term" value="F:identical protein binding"/>
    <property type="evidence" value="ECO:0007669"/>
    <property type="project" value="UniProtKB-ARBA"/>
</dbReference>
<feature type="binding site" evidence="6">
    <location>
        <position position="94"/>
    </location>
    <ligand>
        <name>Fe cation</name>
        <dbReference type="ChEBI" id="CHEBI:24875"/>
        <label>1</label>
    </ligand>
</feature>
<keyword evidence="10" id="KW-1185">Reference proteome</keyword>
<keyword evidence="5 6" id="KW-0408">Iron</keyword>
<protein>
    <recommendedName>
        <fullName evidence="7">Ferritin</fullName>
        <ecNumber evidence="7">1.16.3.2</ecNumber>
    </recommendedName>
</protein>
<reference evidence="9 10" key="1">
    <citation type="submission" date="2015-06" db="EMBL/GenBank/DDBJ databases">
        <title>Lineage-specific patterns of genome deterioration in obligate symbionts.</title>
        <authorList>
            <person name="Bennett G.M."/>
            <person name="McCutcheon J.P."/>
            <person name="McDonald B.R."/>
            <person name="Moran N.A."/>
        </authorList>
    </citation>
    <scope>NUCLEOTIDE SEQUENCE [LARGE SCALE GENOMIC DNA]</scope>
    <source>
        <strain evidence="9 10">B-GSS</strain>
    </source>
</reference>
<evidence type="ECO:0000313" key="10">
    <source>
        <dbReference type="Proteomes" id="UP000056466"/>
    </source>
</evidence>
<comment type="subcellular location">
    <subcellularLocation>
        <location evidence="7">Cytoplasm</location>
    </subcellularLocation>
</comment>
<feature type="binding site" evidence="6">
    <location>
        <position position="17"/>
    </location>
    <ligand>
        <name>Fe cation</name>
        <dbReference type="ChEBI" id="CHEBI:24875"/>
        <label>1</label>
    </ligand>
</feature>
<dbReference type="PROSITE" id="PS50905">
    <property type="entry name" value="FERRITIN_LIKE"/>
    <property type="match status" value="1"/>
</dbReference>
<evidence type="ECO:0000256" key="1">
    <source>
        <dbReference type="ARBA" id="ARBA00006950"/>
    </source>
</evidence>
<dbReference type="GO" id="GO:0006879">
    <property type="term" value="P:intracellular iron ion homeostasis"/>
    <property type="evidence" value="ECO:0007669"/>
    <property type="project" value="UniProtKB-KW"/>
</dbReference>
<dbReference type="InterPro" id="IPR009078">
    <property type="entry name" value="Ferritin-like_SF"/>
</dbReference>
<dbReference type="InterPro" id="IPR008331">
    <property type="entry name" value="Ferritin_DPS_dom"/>
</dbReference>
<keyword evidence="7" id="KW-0963">Cytoplasm</keyword>
<accession>A0A0K2BLC1</accession>
<dbReference type="GO" id="GO:0006826">
    <property type="term" value="P:iron ion transport"/>
    <property type="evidence" value="ECO:0007669"/>
    <property type="project" value="InterPro"/>
</dbReference>
<dbReference type="FunFam" id="1.20.1260.10:FF:000001">
    <property type="entry name" value="Non-heme ferritin"/>
    <property type="match status" value="1"/>
</dbReference>
<dbReference type="Gene3D" id="1.20.1260.10">
    <property type="match status" value="1"/>
</dbReference>
<proteinExistence type="inferred from homology"/>
<evidence type="ECO:0000256" key="3">
    <source>
        <dbReference type="ARBA" id="ARBA00022723"/>
    </source>
</evidence>
<dbReference type="GO" id="GO:0005829">
    <property type="term" value="C:cytosol"/>
    <property type="evidence" value="ECO:0007669"/>
    <property type="project" value="TreeGrafter"/>
</dbReference>
<feature type="binding site" evidence="6">
    <location>
        <position position="127"/>
    </location>
    <ligand>
        <name>Fe cation</name>
        <dbReference type="ChEBI" id="CHEBI:24875"/>
        <label>1</label>
    </ligand>
</feature>
<dbReference type="GO" id="GO:0008198">
    <property type="term" value="F:ferrous iron binding"/>
    <property type="evidence" value="ECO:0007669"/>
    <property type="project" value="TreeGrafter"/>
</dbReference>
<sequence>MVQSEVTTKLNEQLNLECYSANFYLQISAWCHQKKIENFSKFFQKQSKEEIQHIHRIFEYLNDIGKMPILSVINAPPVDFSSLTELIYMAYEHEKNITNKINSLAQTAITLNDYSTFYFLQWYIAQQQKEEKIFKSIKNQLDLVTLDYNGLLLIDQLIKNQY</sequence>